<dbReference type="EMBL" id="JAPQKL010000003">
    <property type="protein sequence ID" value="KAJ5138835.1"/>
    <property type="molecule type" value="Genomic_DNA"/>
</dbReference>
<name>A0A9W9H555_9EURO</name>
<protein>
    <submittedName>
        <fullName evidence="1">Uncharacterized protein</fullName>
    </submittedName>
</protein>
<evidence type="ECO:0000313" key="2">
    <source>
        <dbReference type="Proteomes" id="UP001149079"/>
    </source>
</evidence>
<dbReference type="RefSeq" id="XP_056523484.1">
    <property type="nucleotide sequence ID" value="XM_056664427.1"/>
</dbReference>
<reference evidence="1" key="2">
    <citation type="journal article" date="2023" name="IMA Fungus">
        <title>Comparative genomic study of the Penicillium genus elucidates a diverse pangenome and 15 lateral gene transfer events.</title>
        <authorList>
            <person name="Petersen C."/>
            <person name="Sorensen T."/>
            <person name="Nielsen M.R."/>
            <person name="Sondergaard T.E."/>
            <person name="Sorensen J.L."/>
            <person name="Fitzpatrick D.A."/>
            <person name="Frisvad J.C."/>
            <person name="Nielsen K.L."/>
        </authorList>
    </citation>
    <scope>NUCLEOTIDE SEQUENCE</scope>
    <source>
        <strain evidence="1">IBT 22155</strain>
    </source>
</reference>
<organism evidence="1 2">
    <name type="scientific">Penicillium bovifimosum</name>
    <dbReference type="NCBI Taxonomy" id="126998"/>
    <lineage>
        <taxon>Eukaryota</taxon>
        <taxon>Fungi</taxon>
        <taxon>Dikarya</taxon>
        <taxon>Ascomycota</taxon>
        <taxon>Pezizomycotina</taxon>
        <taxon>Eurotiomycetes</taxon>
        <taxon>Eurotiomycetidae</taxon>
        <taxon>Eurotiales</taxon>
        <taxon>Aspergillaceae</taxon>
        <taxon>Penicillium</taxon>
    </lineage>
</organism>
<sequence length="197" mass="21577">MAIAGHISPFCPAFNQRLISFEGVSRSSSPRPESRPEEGAASRGSVHVRKVVILIRWENDDIGAEENIAAYIATMGKIMDILGIQHTVHILEVKDLTPGWNLQAKIRIIFRGYVNFGDTQTEQTLLTNRSTVAMADTEHGDDNPTIQSHFFPAGINNPSTQVASDGTKNQGYNLPAIASAKMQTVKALDHESRNPRG</sequence>
<gene>
    <name evidence="1" type="ORF">N7515_003683</name>
</gene>
<reference evidence="1" key="1">
    <citation type="submission" date="2022-11" db="EMBL/GenBank/DDBJ databases">
        <authorList>
            <person name="Petersen C."/>
        </authorList>
    </citation>
    <scope>NUCLEOTIDE SEQUENCE</scope>
    <source>
        <strain evidence="1">IBT 22155</strain>
    </source>
</reference>
<keyword evidence="2" id="KW-1185">Reference proteome</keyword>
<dbReference type="Proteomes" id="UP001149079">
    <property type="component" value="Unassembled WGS sequence"/>
</dbReference>
<dbReference type="GeneID" id="81403597"/>
<proteinExistence type="predicted"/>
<dbReference type="AlphaFoldDB" id="A0A9W9H555"/>
<comment type="caution">
    <text evidence="1">The sequence shown here is derived from an EMBL/GenBank/DDBJ whole genome shotgun (WGS) entry which is preliminary data.</text>
</comment>
<evidence type="ECO:0000313" key="1">
    <source>
        <dbReference type="EMBL" id="KAJ5138835.1"/>
    </source>
</evidence>
<accession>A0A9W9H555</accession>